<reference evidence="4 5" key="1">
    <citation type="journal article" date="2021" name="Elife">
        <title>Chloroplast acquisition without the gene transfer in kleptoplastic sea slugs, Plakobranchus ocellatus.</title>
        <authorList>
            <person name="Maeda T."/>
            <person name="Takahashi S."/>
            <person name="Yoshida T."/>
            <person name="Shimamura S."/>
            <person name="Takaki Y."/>
            <person name="Nagai Y."/>
            <person name="Toyoda A."/>
            <person name="Suzuki Y."/>
            <person name="Arimoto A."/>
            <person name="Ishii H."/>
            <person name="Satoh N."/>
            <person name="Nishiyama T."/>
            <person name="Hasebe M."/>
            <person name="Maruyama T."/>
            <person name="Minagawa J."/>
            <person name="Obokata J."/>
            <person name="Shigenobu S."/>
        </authorList>
    </citation>
    <scope>NUCLEOTIDE SEQUENCE [LARGE SCALE GENOMIC DNA]</scope>
</reference>
<dbReference type="InterPro" id="IPR016187">
    <property type="entry name" value="CTDL_fold"/>
</dbReference>
<keyword evidence="2" id="KW-0812">Transmembrane</keyword>
<evidence type="ECO:0000313" key="4">
    <source>
        <dbReference type="EMBL" id="GFR71960.1"/>
    </source>
</evidence>
<evidence type="ECO:0008006" key="6">
    <source>
        <dbReference type="Google" id="ProtNLM"/>
    </source>
</evidence>
<feature type="chain" id="PRO_5043472702" description="C-type lectin domain-containing protein" evidence="3">
    <location>
        <begin position="21"/>
        <end position="206"/>
    </location>
</feature>
<evidence type="ECO:0000313" key="5">
    <source>
        <dbReference type="Proteomes" id="UP000762676"/>
    </source>
</evidence>
<dbReference type="InterPro" id="IPR016186">
    <property type="entry name" value="C-type_lectin-like/link_sf"/>
</dbReference>
<dbReference type="SUPFAM" id="SSF56436">
    <property type="entry name" value="C-type lectin-like"/>
    <property type="match status" value="1"/>
</dbReference>
<feature type="signal peptide" evidence="3">
    <location>
        <begin position="1"/>
        <end position="20"/>
    </location>
</feature>
<keyword evidence="2" id="KW-1133">Transmembrane helix</keyword>
<sequence>MGRAFLLMLFVALMCGEIQGYCEPPWKESIALETCIHRPAGLVVKSWNEARAYCKGMSSDSDLVKIGSQAKQNFVKVVIVIVVVAVVVVVVAAVVVVIEVAVVVVVVKIVVVVEVVVIVVVVVVELVVVVVVAIAVVVVVVVVVVVRRRRRRRCSSKRRRCGRSKSGSVNSKDSSNIRGSCDRSSSSISDSSSSNSSGIAVTVSVG</sequence>
<comment type="caution">
    <text evidence="4">The sequence shown here is derived from an EMBL/GenBank/DDBJ whole genome shotgun (WGS) entry which is preliminary data.</text>
</comment>
<dbReference type="EMBL" id="BMAT01011395">
    <property type="protein sequence ID" value="GFR71960.1"/>
    <property type="molecule type" value="Genomic_DNA"/>
</dbReference>
<evidence type="ECO:0000256" key="2">
    <source>
        <dbReference type="SAM" id="Phobius"/>
    </source>
</evidence>
<accession>A0AAV4FHY7</accession>
<dbReference type="AlphaFoldDB" id="A0AAV4FHY7"/>
<gene>
    <name evidence="4" type="ORF">ElyMa_005692900</name>
</gene>
<dbReference type="Gene3D" id="3.10.100.10">
    <property type="entry name" value="Mannose-Binding Protein A, subunit A"/>
    <property type="match status" value="1"/>
</dbReference>
<protein>
    <recommendedName>
        <fullName evidence="6">C-type lectin domain-containing protein</fullName>
    </recommendedName>
</protein>
<keyword evidence="3" id="KW-0732">Signal</keyword>
<feature type="compositionally biased region" description="Low complexity" evidence="1">
    <location>
        <begin position="164"/>
        <end position="198"/>
    </location>
</feature>
<feature type="region of interest" description="Disordered" evidence="1">
    <location>
        <begin position="156"/>
        <end position="206"/>
    </location>
</feature>
<organism evidence="4 5">
    <name type="scientific">Elysia marginata</name>
    <dbReference type="NCBI Taxonomy" id="1093978"/>
    <lineage>
        <taxon>Eukaryota</taxon>
        <taxon>Metazoa</taxon>
        <taxon>Spiralia</taxon>
        <taxon>Lophotrochozoa</taxon>
        <taxon>Mollusca</taxon>
        <taxon>Gastropoda</taxon>
        <taxon>Heterobranchia</taxon>
        <taxon>Euthyneura</taxon>
        <taxon>Panpulmonata</taxon>
        <taxon>Sacoglossa</taxon>
        <taxon>Placobranchoidea</taxon>
        <taxon>Plakobranchidae</taxon>
        <taxon>Elysia</taxon>
    </lineage>
</organism>
<keyword evidence="5" id="KW-1185">Reference proteome</keyword>
<proteinExistence type="predicted"/>
<keyword evidence="2" id="KW-0472">Membrane</keyword>
<evidence type="ECO:0000256" key="3">
    <source>
        <dbReference type="SAM" id="SignalP"/>
    </source>
</evidence>
<evidence type="ECO:0000256" key="1">
    <source>
        <dbReference type="SAM" id="MobiDB-lite"/>
    </source>
</evidence>
<dbReference type="Proteomes" id="UP000762676">
    <property type="component" value="Unassembled WGS sequence"/>
</dbReference>
<feature type="transmembrane region" description="Helical" evidence="2">
    <location>
        <begin position="100"/>
        <end position="120"/>
    </location>
</feature>
<feature type="transmembrane region" description="Helical" evidence="2">
    <location>
        <begin position="74"/>
        <end position="95"/>
    </location>
</feature>
<name>A0AAV4FHY7_9GAST</name>
<feature type="transmembrane region" description="Helical" evidence="2">
    <location>
        <begin position="126"/>
        <end position="146"/>
    </location>
</feature>